<dbReference type="RefSeq" id="YP_009443855.1">
    <property type="nucleotide sequence ID" value="NC_036361.1"/>
</dbReference>
<dbReference type="Pfam" id="PF06455">
    <property type="entry name" value="NADH5_C"/>
    <property type="match status" value="1"/>
</dbReference>
<dbReference type="InterPro" id="IPR001750">
    <property type="entry name" value="ND/Mrp_TM"/>
</dbReference>
<keyword evidence="13 17" id="KW-0830">Ubiquinone</keyword>
<dbReference type="GO" id="GO:0015990">
    <property type="term" value="P:electron transport coupled proton transport"/>
    <property type="evidence" value="ECO:0007669"/>
    <property type="project" value="TreeGrafter"/>
</dbReference>
<dbReference type="AlphaFoldDB" id="A0A343QCC9"/>
<feature type="transmembrane region" description="Helical" evidence="17">
    <location>
        <begin position="379"/>
        <end position="407"/>
    </location>
</feature>
<feature type="transmembrane region" description="Helical" evidence="17">
    <location>
        <begin position="279"/>
        <end position="300"/>
    </location>
</feature>
<dbReference type="PRINTS" id="PR01434">
    <property type="entry name" value="NADHDHGNASE5"/>
</dbReference>
<dbReference type="EMBL" id="MG255141">
    <property type="protein sequence ID" value="ATU07076.1"/>
    <property type="molecule type" value="Genomic_DNA"/>
</dbReference>
<proteinExistence type="inferred from homology"/>
<feature type="domain" description="NADH dehydrogenase subunit 5 C-terminal" evidence="20">
    <location>
        <begin position="395"/>
        <end position="572"/>
    </location>
</feature>
<organism evidence="21">
    <name type="scientific">Prionoglaris stygia</name>
    <dbReference type="NCBI Taxonomy" id="1954335"/>
    <lineage>
        <taxon>Eukaryota</taxon>
        <taxon>Metazoa</taxon>
        <taxon>Ecdysozoa</taxon>
        <taxon>Arthropoda</taxon>
        <taxon>Hexapoda</taxon>
        <taxon>Insecta</taxon>
        <taxon>Pterygota</taxon>
        <taxon>Neoptera</taxon>
        <taxon>Paraneoptera</taxon>
        <taxon>Psocodea</taxon>
        <taxon>Trogiomorpha</taxon>
        <taxon>Prionoglaridetae</taxon>
        <taxon>Prionoglarididae</taxon>
        <taxon>Prionoglaris</taxon>
    </lineage>
</organism>
<dbReference type="GeneID" id="35094131"/>
<evidence type="ECO:0000256" key="4">
    <source>
        <dbReference type="ARBA" id="ARBA00021096"/>
    </source>
</evidence>
<comment type="subcellular location">
    <subcellularLocation>
        <location evidence="2">Mitochondrion inner membrane</location>
        <topology evidence="2">Multi-pass membrane protein</topology>
    </subcellularLocation>
</comment>
<feature type="transmembrane region" description="Helical" evidence="17">
    <location>
        <begin position="427"/>
        <end position="445"/>
    </location>
</feature>
<feature type="transmembrane region" description="Helical" evidence="17">
    <location>
        <begin position="307"/>
        <end position="326"/>
    </location>
</feature>
<keyword evidence="10" id="KW-0249">Electron transport</keyword>
<evidence type="ECO:0000259" key="18">
    <source>
        <dbReference type="Pfam" id="PF00361"/>
    </source>
</evidence>
<sequence length="575" mass="66096">MYLANICFLFKSFLLILSFLLIMLGMMFLLNSKTIFIELELIELNFMSVEMIILLDWMSLFFMSFVLLISGVVIGYSNFYMSGDYNLVRFIIFILLFVSSMMLMIMSPNLISILLGWDGLGLVSYILVIYYQNNKSYNAGMLTVLSNRVGDVLLLVSIAWMLNFGSWNFLFYLDFMKNDFLMELIMIMVIIASFTKSAQIPFSSWLPAAMAAPTPISALVHSSTLVTAGVYLLIRFSSGFLIEGRLIEFVLMLSLLTMAMSGVGAMFEFDLKKIIALSTLSQLGLMISTLFLGMTLYTFFHLLTHAVFKALLFMCAGFMIHIIGGFQDVRLMGGLSSILPVVSVYFNISNLSLCGMPFLAGFYSKDLILESSSMINFNFYVYFLFYISTFFTVVYSFRLVSCVFGSFPLFYSYHSLSDEDYGMINNMTFLVIMVVFSGCFLGWMLMITPKLIMLSFMMKILTLFIILMGLLVGFDINSKNMGSYNNILLKLKFFLGSMWFLPTLSTYYVSNFNLNIKYVKQIELGWNEFLSAQGAVMSMVEYSKMGEKIQFMEFKILMMMYFYFYLFFVFYMFYF</sequence>
<comment type="catalytic activity">
    <reaction evidence="16 17">
        <text>a ubiquinone + NADH + 5 H(+)(in) = a ubiquinol + NAD(+) + 4 H(+)(out)</text>
        <dbReference type="Rhea" id="RHEA:29091"/>
        <dbReference type="Rhea" id="RHEA-COMP:9565"/>
        <dbReference type="Rhea" id="RHEA-COMP:9566"/>
        <dbReference type="ChEBI" id="CHEBI:15378"/>
        <dbReference type="ChEBI" id="CHEBI:16389"/>
        <dbReference type="ChEBI" id="CHEBI:17976"/>
        <dbReference type="ChEBI" id="CHEBI:57540"/>
        <dbReference type="ChEBI" id="CHEBI:57945"/>
        <dbReference type="EC" id="7.1.1.2"/>
    </reaction>
</comment>
<evidence type="ECO:0000256" key="17">
    <source>
        <dbReference type="RuleBase" id="RU003404"/>
    </source>
</evidence>
<comment type="similarity">
    <text evidence="17">Belongs to the complex I subunit 5 family.</text>
</comment>
<evidence type="ECO:0000259" key="20">
    <source>
        <dbReference type="Pfam" id="PF06455"/>
    </source>
</evidence>
<evidence type="ECO:0000256" key="15">
    <source>
        <dbReference type="ARBA" id="ARBA00023136"/>
    </source>
</evidence>
<keyword evidence="5 17" id="KW-0813">Transport</keyword>
<keyword evidence="8" id="KW-0999">Mitochondrion inner membrane</keyword>
<feature type="transmembrane region" description="Helical" evidence="17">
    <location>
        <begin position="214"/>
        <end position="234"/>
    </location>
</feature>
<name>A0A343QCC9_9NEOP</name>
<feature type="transmembrane region" description="Helical" evidence="17">
    <location>
        <begin position="152"/>
        <end position="173"/>
    </location>
</feature>
<evidence type="ECO:0000313" key="21">
    <source>
        <dbReference type="EMBL" id="ATU07076.1"/>
    </source>
</evidence>
<dbReference type="Pfam" id="PF00662">
    <property type="entry name" value="Proton_antipo_N"/>
    <property type="match status" value="1"/>
</dbReference>
<feature type="transmembrane region" description="Helical" evidence="17">
    <location>
        <begin position="554"/>
        <end position="574"/>
    </location>
</feature>
<keyword evidence="9" id="KW-1278">Translocase</keyword>
<keyword evidence="6" id="KW-0679">Respiratory chain</keyword>
<evidence type="ECO:0000256" key="1">
    <source>
        <dbReference type="ARBA" id="ARBA00003257"/>
    </source>
</evidence>
<evidence type="ECO:0000256" key="16">
    <source>
        <dbReference type="ARBA" id="ARBA00049551"/>
    </source>
</evidence>
<dbReference type="PANTHER" id="PTHR42829:SF2">
    <property type="entry name" value="NADH-UBIQUINONE OXIDOREDUCTASE CHAIN 5"/>
    <property type="match status" value="1"/>
</dbReference>
<feature type="transmembrane region" description="Helical" evidence="17">
    <location>
        <begin position="113"/>
        <end position="132"/>
    </location>
</feature>
<feature type="transmembrane region" description="Helical" evidence="17">
    <location>
        <begin position="338"/>
        <end position="359"/>
    </location>
</feature>
<dbReference type="InterPro" id="IPR003945">
    <property type="entry name" value="NU5C-like"/>
</dbReference>
<evidence type="ECO:0000256" key="7">
    <source>
        <dbReference type="ARBA" id="ARBA00022692"/>
    </source>
</evidence>
<dbReference type="InterPro" id="IPR010934">
    <property type="entry name" value="NADH_DH_su5_C"/>
</dbReference>
<reference evidence="21" key="1">
    <citation type="journal article" date="2017" name="Mol. Phylogenet. Evol.">
        <title>Mitochondrial phylogenomics and genome rearrangements in the barklice (Insecta: Psocodea).</title>
        <authorList>
            <person name="Yoshizawa K."/>
            <person name="Johnson K.P."/>
            <person name="Sweet A.D."/>
            <person name="Yao I."/>
            <person name="Ferreira R.L."/>
            <person name="Cameron S.L."/>
        </authorList>
    </citation>
    <scope>NUCLEOTIDE SEQUENCE</scope>
</reference>
<dbReference type="GO" id="GO:0003954">
    <property type="term" value="F:NADH dehydrogenase activity"/>
    <property type="evidence" value="ECO:0007669"/>
    <property type="project" value="TreeGrafter"/>
</dbReference>
<dbReference type="PANTHER" id="PTHR42829">
    <property type="entry name" value="NADH-UBIQUINONE OXIDOREDUCTASE CHAIN 5"/>
    <property type="match status" value="1"/>
</dbReference>
<keyword evidence="15 17" id="KW-0472">Membrane</keyword>
<feature type="domain" description="NADH-Ubiquinone oxidoreductase (complex I) chain 5 N-terminal" evidence="19">
    <location>
        <begin position="44"/>
        <end position="90"/>
    </location>
</feature>
<accession>A0A343QCC9</accession>
<feature type="transmembrane region" description="Helical" evidence="17">
    <location>
        <begin position="246"/>
        <end position="267"/>
    </location>
</feature>
<feature type="transmembrane region" description="Helical" evidence="17">
    <location>
        <begin position="12"/>
        <end position="30"/>
    </location>
</feature>
<evidence type="ECO:0000256" key="13">
    <source>
        <dbReference type="ARBA" id="ARBA00023075"/>
    </source>
</evidence>
<gene>
    <name evidence="21" type="primary">ND5</name>
</gene>
<protein>
    <recommendedName>
        <fullName evidence="4 17">NADH-ubiquinone oxidoreductase chain 5</fullName>
        <ecNumber evidence="3 17">7.1.1.2</ecNumber>
    </recommendedName>
</protein>
<dbReference type="GO" id="GO:0008137">
    <property type="term" value="F:NADH dehydrogenase (ubiquinone) activity"/>
    <property type="evidence" value="ECO:0007669"/>
    <property type="project" value="UniProtKB-EC"/>
</dbReference>
<evidence type="ECO:0000256" key="6">
    <source>
        <dbReference type="ARBA" id="ARBA00022660"/>
    </source>
</evidence>
<keyword evidence="12 17" id="KW-0520">NAD</keyword>
<feature type="transmembrane region" description="Helical" evidence="17">
    <location>
        <begin position="87"/>
        <end position="106"/>
    </location>
</feature>
<feature type="transmembrane region" description="Helical" evidence="17">
    <location>
        <begin position="51"/>
        <end position="75"/>
    </location>
</feature>
<evidence type="ECO:0000256" key="5">
    <source>
        <dbReference type="ARBA" id="ARBA00022448"/>
    </source>
</evidence>
<evidence type="ECO:0000256" key="12">
    <source>
        <dbReference type="ARBA" id="ARBA00023027"/>
    </source>
</evidence>
<evidence type="ECO:0000256" key="9">
    <source>
        <dbReference type="ARBA" id="ARBA00022967"/>
    </source>
</evidence>
<keyword evidence="11 17" id="KW-1133">Transmembrane helix</keyword>
<keyword evidence="7 17" id="KW-0812">Transmembrane</keyword>
<evidence type="ECO:0000256" key="11">
    <source>
        <dbReference type="ARBA" id="ARBA00022989"/>
    </source>
</evidence>
<feature type="transmembrane region" description="Helical" evidence="17">
    <location>
        <begin position="452"/>
        <end position="473"/>
    </location>
</feature>
<evidence type="ECO:0000256" key="10">
    <source>
        <dbReference type="ARBA" id="ARBA00022982"/>
    </source>
</evidence>
<dbReference type="CTD" id="4540"/>
<evidence type="ECO:0000256" key="2">
    <source>
        <dbReference type="ARBA" id="ARBA00004448"/>
    </source>
</evidence>
<dbReference type="GO" id="GO:0042773">
    <property type="term" value="P:ATP synthesis coupled electron transport"/>
    <property type="evidence" value="ECO:0007669"/>
    <property type="project" value="InterPro"/>
</dbReference>
<evidence type="ECO:0000256" key="14">
    <source>
        <dbReference type="ARBA" id="ARBA00023128"/>
    </source>
</evidence>
<dbReference type="EC" id="7.1.1.2" evidence="3 17"/>
<evidence type="ECO:0000259" key="19">
    <source>
        <dbReference type="Pfam" id="PF00662"/>
    </source>
</evidence>
<evidence type="ECO:0000256" key="3">
    <source>
        <dbReference type="ARBA" id="ARBA00012944"/>
    </source>
</evidence>
<dbReference type="GO" id="GO:0005743">
    <property type="term" value="C:mitochondrial inner membrane"/>
    <property type="evidence" value="ECO:0007669"/>
    <property type="project" value="UniProtKB-SubCell"/>
</dbReference>
<comment type="function">
    <text evidence="17">Core subunit of the mitochondrial membrane respiratory chain NADH dehydrogenase (Complex I) which catalyzes electron transfer from NADH through the respiratory chain, using ubiquinone as an electron acceptor. Essential for the catalytic activity and assembly of complex I.</text>
</comment>
<geneLocation type="mitochondrion" evidence="21"/>
<dbReference type="InterPro" id="IPR001516">
    <property type="entry name" value="Proton_antipo_N"/>
</dbReference>
<comment type="function">
    <text evidence="1">Core subunit of the mitochondrial membrane respiratory chain NADH dehydrogenase (Complex I) that is believed to belong to the minimal assembly required for catalysis. Complex I functions in the transfer of electrons from NADH to the respiratory chain. The immediate electron acceptor for the enzyme is believed to be ubiquinone.</text>
</comment>
<feature type="transmembrane region" description="Helical" evidence="17">
    <location>
        <begin position="493"/>
        <end position="510"/>
    </location>
</feature>
<dbReference type="Pfam" id="PF00361">
    <property type="entry name" value="Proton_antipo_M"/>
    <property type="match status" value="1"/>
</dbReference>
<evidence type="ECO:0000256" key="8">
    <source>
        <dbReference type="ARBA" id="ARBA00022792"/>
    </source>
</evidence>
<feature type="domain" description="NADH:quinone oxidoreductase/Mrp antiporter transmembrane" evidence="18">
    <location>
        <begin position="107"/>
        <end position="392"/>
    </location>
</feature>
<keyword evidence="14 17" id="KW-0496">Mitochondrion</keyword>